<dbReference type="Proteomes" id="UP000664779">
    <property type="component" value="Unassembled WGS sequence"/>
</dbReference>
<proteinExistence type="predicted"/>
<dbReference type="Pfam" id="PF14350">
    <property type="entry name" value="Beta_protein"/>
    <property type="match status" value="1"/>
</dbReference>
<protein>
    <submittedName>
        <fullName evidence="1">Beta family protein</fullName>
    </submittedName>
</protein>
<evidence type="ECO:0000313" key="1">
    <source>
        <dbReference type="EMBL" id="MBO0347195.1"/>
    </source>
</evidence>
<name>A0A939J6T1_9HYPH</name>
<dbReference type="EMBL" id="JAFLNF010000009">
    <property type="protein sequence ID" value="MBO0347195.1"/>
    <property type="molecule type" value="Genomic_DNA"/>
</dbReference>
<organism evidence="1 2">
    <name type="scientific">Roseibium limicola</name>
    <dbReference type="NCBI Taxonomy" id="2816037"/>
    <lineage>
        <taxon>Bacteria</taxon>
        <taxon>Pseudomonadati</taxon>
        <taxon>Pseudomonadota</taxon>
        <taxon>Alphaproteobacteria</taxon>
        <taxon>Hyphomicrobiales</taxon>
        <taxon>Stappiaceae</taxon>
        <taxon>Roseibium</taxon>
    </lineage>
</organism>
<evidence type="ECO:0000313" key="2">
    <source>
        <dbReference type="Proteomes" id="UP000664779"/>
    </source>
</evidence>
<keyword evidence="2" id="KW-1185">Reference proteome</keyword>
<sequence>MAMDVQEYLVTLGVRPAELSGLKELPGSTKDRLTPLVLLAPWLSTTPLTRALDKFEEAYPSRPYFIDVDTYYRMNDKPNEAKELWARLAEKPADLDAWWQLLLEYPKANPCLLMAERTIESAREQINWARENDRTFCLRMNLAEGIGSGIPQWMPALVVELAAEGANDYAVVFEFGWVPDPLQMAALAIGYTNNFFSTIPLEVPIAISCTSFPKDFTVFDGTDVCNFTNRNLLAQVQQATNHPKIIYGDWGTTRPRSYGHSSQPKYRIDYPTDRSWVIARNKADPISFQEAAQRITSSPQWAGNLGIWGEQLIEATAAGQAFAIDTMPKMYSARINIHLHRQAYYGHLPPPDALDEEWSDDAF</sequence>
<gene>
    <name evidence="1" type="ORF">J0X15_18345</name>
</gene>
<dbReference type="AlphaFoldDB" id="A0A939J6T1"/>
<reference evidence="1" key="1">
    <citation type="submission" date="2021-03" db="EMBL/GenBank/DDBJ databases">
        <title>Roseibium sp. CAU 1637 isolated from Incheon.</title>
        <authorList>
            <person name="Kim W."/>
        </authorList>
    </citation>
    <scope>NUCLEOTIDE SEQUENCE</scope>
    <source>
        <strain evidence="1">CAU 1637</strain>
    </source>
</reference>
<comment type="caution">
    <text evidence="1">The sequence shown here is derived from an EMBL/GenBank/DDBJ whole genome shotgun (WGS) entry which is preliminary data.</text>
</comment>
<dbReference type="InterPro" id="IPR025683">
    <property type="entry name" value="Protein_beta"/>
</dbReference>
<dbReference type="RefSeq" id="WP_206943960.1">
    <property type="nucleotide sequence ID" value="NZ_JAFLNF010000009.1"/>
</dbReference>
<accession>A0A939J6T1</accession>